<accession>A0A317EAI6</accession>
<evidence type="ECO:0000313" key="3">
    <source>
        <dbReference type="Proteomes" id="UP000246077"/>
    </source>
</evidence>
<organism evidence="2 3">
    <name type="scientific">Zavarzinia compransoris</name>
    <dbReference type="NCBI Taxonomy" id="1264899"/>
    <lineage>
        <taxon>Bacteria</taxon>
        <taxon>Pseudomonadati</taxon>
        <taxon>Pseudomonadota</taxon>
        <taxon>Alphaproteobacteria</taxon>
        <taxon>Rhodospirillales</taxon>
        <taxon>Zavarziniaceae</taxon>
        <taxon>Zavarzinia</taxon>
    </lineage>
</organism>
<keyword evidence="2" id="KW-0808">Transferase</keyword>
<evidence type="ECO:0000259" key="1">
    <source>
        <dbReference type="Pfam" id="PF10090"/>
    </source>
</evidence>
<dbReference type="InterPro" id="IPR036890">
    <property type="entry name" value="HATPase_C_sf"/>
</dbReference>
<gene>
    <name evidence="2" type="ORF">DKG75_10180</name>
</gene>
<name>A0A317EAI6_9PROT</name>
<reference evidence="3" key="1">
    <citation type="submission" date="2018-05" db="EMBL/GenBank/DDBJ databases">
        <title>Zavarzinia sp. HR-AS.</title>
        <authorList>
            <person name="Lee Y."/>
            <person name="Jeon C.O."/>
        </authorList>
    </citation>
    <scope>NUCLEOTIDE SEQUENCE [LARGE SCALE GENOMIC DNA]</scope>
    <source>
        <strain evidence="3">DSM 1231</strain>
    </source>
</reference>
<dbReference type="InterPro" id="IPR018762">
    <property type="entry name" value="ChpT_C"/>
</dbReference>
<feature type="domain" description="Histidine phosphotransferase ChpT C-terminal" evidence="1">
    <location>
        <begin position="85"/>
        <end position="199"/>
    </location>
</feature>
<dbReference type="GO" id="GO:0016740">
    <property type="term" value="F:transferase activity"/>
    <property type="evidence" value="ECO:0007669"/>
    <property type="project" value="UniProtKB-KW"/>
</dbReference>
<dbReference type="AlphaFoldDB" id="A0A317EAI6"/>
<dbReference type="Pfam" id="PF10090">
    <property type="entry name" value="HPTransfase"/>
    <property type="match status" value="1"/>
</dbReference>
<comment type="caution">
    <text evidence="2">The sequence shown here is derived from an EMBL/GenBank/DDBJ whole genome shotgun (WGS) entry which is preliminary data.</text>
</comment>
<dbReference type="Proteomes" id="UP000246077">
    <property type="component" value="Unassembled WGS sequence"/>
</dbReference>
<evidence type="ECO:0000313" key="2">
    <source>
        <dbReference type="EMBL" id="PWR22313.1"/>
    </source>
</evidence>
<dbReference type="EMBL" id="QGLF01000002">
    <property type="protein sequence ID" value="PWR22313.1"/>
    <property type="molecule type" value="Genomic_DNA"/>
</dbReference>
<sequence length="206" mass="21396">MSLPMTDPLTLAGLLCSRLCHDLVGPVGAVVNGVELLADADEDDDELRDQSIALIGESAAELSARLRFFRLAFGAVHDDGAITVDELAGLVAPVMQGRRIALAIEGGRDGVPRARARLAALMALAAADCLPRGGRMVLVFEGDLPRIRVSGDRFALPASHAAALADAGAEPEARTAPLALVLHLAAPLGRRLVAAADEAGVDFRLV</sequence>
<protein>
    <submittedName>
        <fullName evidence="2">Histidine phosphotransferase</fullName>
    </submittedName>
</protein>
<keyword evidence="3" id="KW-1185">Reference proteome</keyword>
<proteinExistence type="predicted"/>
<dbReference type="Gene3D" id="3.30.565.10">
    <property type="entry name" value="Histidine kinase-like ATPase, C-terminal domain"/>
    <property type="match status" value="1"/>
</dbReference>
<dbReference type="Gene3D" id="1.10.287.130">
    <property type="match status" value="1"/>
</dbReference>